<gene>
    <name evidence="2" type="ORF">CBR_g55074</name>
</gene>
<name>A0A388MCT1_CHABU</name>
<comment type="caution">
    <text evidence="2">The sequence shown here is derived from an EMBL/GenBank/DDBJ whole genome shotgun (WGS) entry which is preliminary data.</text>
</comment>
<feature type="compositionally biased region" description="Acidic residues" evidence="1">
    <location>
        <begin position="51"/>
        <end position="60"/>
    </location>
</feature>
<sequence>MDRREPSSPVHMSRLRAECMDGYKTKEEVADEFDNNFDANEPNGEDGGGAEVDEGGEEQAESQYPPQTDKREEEKRCALEKERSSKVRKWARVGTCVGMCSRGSSHNICECCNMQEHWKIMHQGR</sequence>
<accession>A0A388MCT1</accession>
<evidence type="ECO:0000256" key="1">
    <source>
        <dbReference type="SAM" id="MobiDB-lite"/>
    </source>
</evidence>
<proteinExistence type="predicted"/>
<organism evidence="2 3">
    <name type="scientific">Chara braunii</name>
    <name type="common">Braun's stonewort</name>
    <dbReference type="NCBI Taxonomy" id="69332"/>
    <lineage>
        <taxon>Eukaryota</taxon>
        <taxon>Viridiplantae</taxon>
        <taxon>Streptophyta</taxon>
        <taxon>Charophyceae</taxon>
        <taxon>Charales</taxon>
        <taxon>Characeae</taxon>
        <taxon>Chara</taxon>
    </lineage>
</organism>
<feature type="compositionally biased region" description="Basic and acidic residues" evidence="1">
    <location>
        <begin position="68"/>
        <end position="84"/>
    </location>
</feature>
<reference evidence="2 3" key="1">
    <citation type="journal article" date="2018" name="Cell">
        <title>The Chara Genome: Secondary Complexity and Implications for Plant Terrestrialization.</title>
        <authorList>
            <person name="Nishiyama T."/>
            <person name="Sakayama H."/>
            <person name="Vries J.D."/>
            <person name="Buschmann H."/>
            <person name="Saint-Marcoux D."/>
            <person name="Ullrich K.K."/>
            <person name="Haas F.B."/>
            <person name="Vanderstraeten L."/>
            <person name="Becker D."/>
            <person name="Lang D."/>
            <person name="Vosolsobe S."/>
            <person name="Rombauts S."/>
            <person name="Wilhelmsson P.K.I."/>
            <person name="Janitza P."/>
            <person name="Kern R."/>
            <person name="Heyl A."/>
            <person name="Rumpler F."/>
            <person name="Villalobos L.I.A.C."/>
            <person name="Clay J.M."/>
            <person name="Skokan R."/>
            <person name="Toyoda A."/>
            <person name="Suzuki Y."/>
            <person name="Kagoshima H."/>
            <person name="Schijlen E."/>
            <person name="Tajeshwar N."/>
            <person name="Catarino B."/>
            <person name="Hetherington A.J."/>
            <person name="Saltykova A."/>
            <person name="Bonnot C."/>
            <person name="Breuninger H."/>
            <person name="Symeonidi A."/>
            <person name="Radhakrishnan G.V."/>
            <person name="Van Nieuwerburgh F."/>
            <person name="Deforce D."/>
            <person name="Chang C."/>
            <person name="Karol K.G."/>
            <person name="Hedrich R."/>
            <person name="Ulvskov P."/>
            <person name="Glockner G."/>
            <person name="Delwiche C.F."/>
            <person name="Petrasek J."/>
            <person name="Van de Peer Y."/>
            <person name="Friml J."/>
            <person name="Beilby M."/>
            <person name="Dolan L."/>
            <person name="Kohara Y."/>
            <person name="Sugano S."/>
            <person name="Fujiyama A."/>
            <person name="Delaux P.-M."/>
            <person name="Quint M."/>
            <person name="TheiBen G."/>
            <person name="Hagemann M."/>
            <person name="Harholt J."/>
            <person name="Dunand C."/>
            <person name="Zachgo S."/>
            <person name="Langdale J."/>
            <person name="Maumus F."/>
            <person name="Straeten D.V.D."/>
            <person name="Gould S.B."/>
            <person name="Rensing S.A."/>
        </authorList>
    </citation>
    <scope>NUCLEOTIDE SEQUENCE [LARGE SCALE GENOMIC DNA]</scope>
    <source>
        <strain evidence="2 3">S276</strain>
    </source>
</reference>
<dbReference type="AlphaFoldDB" id="A0A388MCT1"/>
<evidence type="ECO:0000313" key="2">
    <source>
        <dbReference type="EMBL" id="GBG92305.1"/>
    </source>
</evidence>
<protein>
    <submittedName>
        <fullName evidence="2">Uncharacterized protein</fullName>
    </submittedName>
</protein>
<evidence type="ECO:0000313" key="3">
    <source>
        <dbReference type="Proteomes" id="UP000265515"/>
    </source>
</evidence>
<dbReference type="Proteomes" id="UP000265515">
    <property type="component" value="Unassembled WGS sequence"/>
</dbReference>
<keyword evidence="3" id="KW-1185">Reference proteome</keyword>
<dbReference type="EMBL" id="BFEA01001031">
    <property type="protein sequence ID" value="GBG92305.1"/>
    <property type="molecule type" value="Genomic_DNA"/>
</dbReference>
<dbReference type="Gramene" id="GBG92305">
    <property type="protein sequence ID" value="GBG92305"/>
    <property type="gene ID" value="CBR_g55074"/>
</dbReference>
<feature type="region of interest" description="Disordered" evidence="1">
    <location>
        <begin position="30"/>
        <end position="84"/>
    </location>
</feature>